<dbReference type="SUPFAM" id="SSF81383">
    <property type="entry name" value="F-box domain"/>
    <property type="match status" value="1"/>
</dbReference>
<dbReference type="GeneID" id="33566445"/>
<name>A0A1Y2GRF5_9FUNG</name>
<evidence type="ECO:0000313" key="2">
    <source>
        <dbReference type="Proteomes" id="UP000193648"/>
    </source>
</evidence>
<dbReference type="InterPro" id="IPR032675">
    <property type="entry name" value="LRR_dom_sf"/>
</dbReference>
<dbReference type="EMBL" id="MCFF01000013">
    <property type="protein sequence ID" value="ORZ20103.1"/>
    <property type="molecule type" value="Genomic_DNA"/>
</dbReference>
<dbReference type="OrthoDB" id="2336258at2759"/>
<dbReference type="Gene3D" id="1.20.1280.50">
    <property type="match status" value="1"/>
</dbReference>
<dbReference type="Proteomes" id="UP000193648">
    <property type="component" value="Unassembled WGS sequence"/>
</dbReference>
<sequence length="686" mass="78594">MQTMMSSRRRRQRLITSTTSFSTQRALYIVEILEHILSFVSQHVLRNITCLVCRQWNALSQRFMLYETLWASNFQPERRLDVMTKFSHCQILTLTPDAPERRSLPYTWPNASHGQRQIAWREVLSHLQNASKEQQLGMIRVLNLRGYLDVRVFHRIVEQCLASQLVVLQFEAFKPGDYFYLEKILKNCPRLEVLKVEPQSDNVHEQAIPGASREDPACVREAVTALRERQVIEPLEWTNKLRLKTLVLCRPMVSQRVLQAILGACPDIKVLKLISVIERASNPLGISPFVAGGYDAHTAYQLLHGTSPFDLEILIAHIARSCPALHTFHFSLDSRKICPETLRLILSRLPMVRHWSFATRDLFDPIMLPLVHSKAVILNRLTTLELKGTGLSDPDRSTSVLSKTLHEFLCTAPTLVHLIAPTVTYYTEYLDLKKALVGSKDTHPNTPRADGRFWACRSLRTLHLEVRARFESDTLHHSRVIFGYLTRVTPCLEDIQLRRPYLSFWLAGGLCLLSRLHNLEKLKLCCRSYTGFHESDVLEWIRREGHPWGRVSTSKIAVSSSVADTARLSCRMAMIRAGLISAPISYHLPASSSSLSISTLTSSMMVASELQMKDFANLGDMRDIDELQIERMLQYQRGQPCWPKLESFTVVHDGWTNTDVTTGIKKLRPDIQFRIETQTYHPNEYS</sequence>
<organism evidence="1 2">
    <name type="scientific">Lobosporangium transversale</name>
    <dbReference type="NCBI Taxonomy" id="64571"/>
    <lineage>
        <taxon>Eukaryota</taxon>
        <taxon>Fungi</taxon>
        <taxon>Fungi incertae sedis</taxon>
        <taxon>Mucoromycota</taxon>
        <taxon>Mortierellomycotina</taxon>
        <taxon>Mortierellomycetes</taxon>
        <taxon>Mortierellales</taxon>
        <taxon>Mortierellaceae</taxon>
        <taxon>Lobosporangium</taxon>
    </lineage>
</organism>
<protein>
    <recommendedName>
        <fullName evidence="3">F-box domain-containing protein</fullName>
    </recommendedName>
</protein>
<gene>
    <name evidence="1" type="ORF">BCR41DRAFT_35617</name>
</gene>
<reference evidence="1 2" key="1">
    <citation type="submission" date="2016-07" db="EMBL/GenBank/DDBJ databases">
        <title>Pervasive Adenine N6-methylation of Active Genes in Fungi.</title>
        <authorList>
            <consortium name="DOE Joint Genome Institute"/>
            <person name="Mondo S.J."/>
            <person name="Dannebaum R.O."/>
            <person name="Kuo R.C."/>
            <person name="Labutti K."/>
            <person name="Haridas S."/>
            <person name="Kuo A."/>
            <person name="Salamov A."/>
            <person name="Ahrendt S.R."/>
            <person name="Lipzen A."/>
            <person name="Sullivan W."/>
            <person name="Andreopoulos W.B."/>
            <person name="Clum A."/>
            <person name="Lindquist E."/>
            <person name="Daum C."/>
            <person name="Ramamoorthy G.K."/>
            <person name="Gryganskyi A."/>
            <person name="Culley D."/>
            <person name="Magnuson J.K."/>
            <person name="James T.Y."/>
            <person name="O'Malley M.A."/>
            <person name="Stajich J.E."/>
            <person name="Spatafora J.W."/>
            <person name="Visel A."/>
            <person name="Grigoriev I.V."/>
        </authorList>
    </citation>
    <scope>NUCLEOTIDE SEQUENCE [LARGE SCALE GENOMIC DNA]</scope>
    <source>
        <strain evidence="1 2">NRRL 3116</strain>
    </source>
</reference>
<dbReference type="RefSeq" id="XP_021882643.1">
    <property type="nucleotide sequence ID" value="XM_022024601.1"/>
</dbReference>
<dbReference type="InParanoid" id="A0A1Y2GRF5"/>
<dbReference type="InterPro" id="IPR036047">
    <property type="entry name" value="F-box-like_dom_sf"/>
</dbReference>
<accession>A0A1Y2GRF5</accession>
<dbReference type="SUPFAM" id="SSF52047">
    <property type="entry name" value="RNI-like"/>
    <property type="match status" value="1"/>
</dbReference>
<keyword evidence="2" id="KW-1185">Reference proteome</keyword>
<evidence type="ECO:0008006" key="3">
    <source>
        <dbReference type="Google" id="ProtNLM"/>
    </source>
</evidence>
<proteinExistence type="predicted"/>
<evidence type="ECO:0000313" key="1">
    <source>
        <dbReference type="EMBL" id="ORZ20103.1"/>
    </source>
</evidence>
<dbReference type="Gene3D" id="3.80.10.10">
    <property type="entry name" value="Ribonuclease Inhibitor"/>
    <property type="match status" value="1"/>
</dbReference>
<dbReference type="AlphaFoldDB" id="A0A1Y2GRF5"/>
<comment type="caution">
    <text evidence="1">The sequence shown here is derived from an EMBL/GenBank/DDBJ whole genome shotgun (WGS) entry which is preliminary data.</text>
</comment>